<evidence type="ECO:0000256" key="8">
    <source>
        <dbReference type="PIRSR" id="PIRSR608901-2"/>
    </source>
</evidence>
<evidence type="ECO:0000256" key="9">
    <source>
        <dbReference type="SAM" id="Phobius"/>
    </source>
</evidence>
<dbReference type="GO" id="GO:0046513">
    <property type="term" value="P:ceramide biosynthetic process"/>
    <property type="evidence" value="ECO:0007669"/>
    <property type="project" value="TreeGrafter"/>
</dbReference>
<dbReference type="EMBL" id="QKWP01000834">
    <property type="protein sequence ID" value="RIB14401.1"/>
    <property type="molecule type" value="Genomic_DNA"/>
</dbReference>
<feature type="transmembrane region" description="Helical" evidence="9">
    <location>
        <begin position="116"/>
        <end position="134"/>
    </location>
</feature>
<comment type="caution">
    <text evidence="10">The sequence shown here is derived from an EMBL/GenBank/DDBJ whole genome shotgun (WGS) entry which is preliminary data.</text>
</comment>
<gene>
    <name evidence="10" type="ORF">C2G38_1658061</name>
</gene>
<dbReference type="GO" id="GO:0046514">
    <property type="term" value="P:ceramide catabolic process"/>
    <property type="evidence" value="ECO:0007669"/>
    <property type="project" value="TreeGrafter"/>
</dbReference>
<feature type="binding site" evidence="7">
    <location>
        <position position="16"/>
    </location>
    <ligand>
        <name>Ca(2+)</name>
        <dbReference type="ChEBI" id="CHEBI:29108"/>
    </ligand>
</feature>
<evidence type="ECO:0000256" key="1">
    <source>
        <dbReference type="ARBA" id="ARBA00004141"/>
    </source>
</evidence>
<feature type="transmembrane region" description="Helical" evidence="9">
    <location>
        <begin position="219"/>
        <end position="240"/>
    </location>
</feature>
<dbReference type="GO" id="GO:0046872">
    <property type="term" value="F:metal ion binding"/>
    <property type="evidence" value="ECO:0007669"/>
    <property type="project" value="UniProtKB-KW"/>
</dbReference>
<organism evidence="10 11">
    <name type="scientific">Gigaspora rosea</name>
    <dbReference type="NCBI Taxonomy" id="44941"/>
    <lineage>
        <taxon>Eukaryota</taxon>
        <taxon>Fungi</taxon>
        <taxon>Fungi incertae sedis</taxon>
        <taxon>Mucoromycota</taxon>
        <taxon>Glomeromycotina</taxon>
        <taxon>Glomeromycetes</taxon>
        <taxon>Diversisporales</taxon>
        <taxon>Gigasporaceae</taxon>
        <taxon>Gigaspora</taxon>
    </lineage>
</organism>
<sequence>MNSVIGFWGVPTATIDWCERNYEVTHYIAEFFNTLSSLCMVSAGIFGIYKHSKGFEPRFSICFASIIVVGIGSILFHGTLLFSLQLFDEVPMMFCVLMLCYSVFENQKEKRFGKWLPIGLTIWGLLITTIMILSGKDHNDRMMQMIEFYVFQGTFVVMAGCVYLHTLYIVFNPNVEKGVRKLWFLGSVVFLIGYIGWHIDLHFCSRMHQLPFDVPNPQLHAWWHFTASYGSYLICVLVTYNGSKVLGKNPSLRWILNILPYIELPESNLLNEKSAIYGNEKSEKVINYGTIINNIGQDIRKDGEKHVNDITNSTNARSTK</sequence>
<feature type="binding site" evidence="8">
    <location>
        <position position="220"/>
    </location>
    <ligand>
        <name>Zn(2+)</name>
        <dbReference type="ChEBI" id="CHEBI:29105"/>
        <note>catalytic</note>
    </ligand>
</feature>
<dbReference type="InterPro" id="IPR008901">
    <property type="entry name" value="ACER"/>
</dbReference>
<feature type="transmembrane region" description="Helical" evidence="9">
    <location>
        <begin position="146"/>
        <end position="170"/>
    </location>
</feature>
<feature type="transmembrane region" description="Helical" evidence="9">
    <location>
        <begin position="86"/>
        <end position="104"/>
    </location>
</feature>
<keyword evidence="4" id="KW-0378">Hydrolase</keyword>
<reference evidence="10 11" key="1">
    <citation type="submission" date="2018-06" db="EMBL/GenBank/DDBJ databases">
        <title>Comparative genomics reveals the genomic features of Rhizophagus irregularis, R. cerebriforme, R. diaphanum and Gigaspora rosea, and their symbiotic lifestyle signature.</title>
        <authorList>
            <person name="Morin E."/>
            <person name="San Clemente H."/>
            <person name="Chen E.C.H."/>
            <person name="De La Providencia I."/>
            <person name="Hainaut M."/>
            <person name="Kuo A."/>
            <person name="Kohler A."/>
            <person name="Murat C."/>
            <person name="Tang N."/>
            <person name="Roy S."/>
            <person name="Loubradou J."/>
            <person name="Henrissat B."/>
            <person name="Grigoriev I.V."/>
            <person name="Corradi N."/>
            <person name="Roux C."/>
            <person name="Martin F.M."/>
        </authorList>
    </citation>
    <scope>NUCLEOTIDE SEQUENCE [LARGE SCALE GENOMIC DNA]</scope>
    <source>
        <strain evidence="10 11">DAOM 194757</strain>
    </source>
</reference>
<keyword evidence="8" id="KW-0862">Zinc</keyword>
<dbReference type="PANTHER" id="PTHR46187:SF3">
    <property type="entry name" value="ALKALINE CERAMIDASE 3"/>
    <property type="match status" value="1"/>
</dbReference>
<proteinExistence type="inferred from homology"/>
<comment type="subcellular location">
    <subcellularLocation>
        <location evidence="1">Membrane</location>
        <topology evidence="1">Multi-pass membrane protein</topology>
    </subcellularLocation>
</comment>
<feature type="transmembrane region" description="Helical" evidence="9">
    <location>
        <begin position="182"/>
        <end position="199"/>
    </location>
</feature>
<name>A0A397UXS3_9GLOM</name>
<keyword evidence="7" id="KW-0479">Metal-binding</keyword>
<comment type="cofactor">
    <cofactor evidence="8">
        <name>Zn(2+)</name>
        <dbReference type="ChEBI" id="CHEBI:29105"/>
    </cofactor>
</comment>
<evidence type="ECO:0000256" key="7">
    <source>
        <dbReference type="PIRSR" id="PIRSR608901-1"/>
    </source>
</evidence>
<feature type="binding site" evidence="7">
    <location>
        <position position="19"/>
    </location>
    <ligand>
        <name>Ca(2+)</name>
        <dbReference type="ChEBI" id="CHEBI:29108"/>
    </ligand>
</feature>
<feature type="binding site" evidence="7">
    <location>
        <position position="30"/>
    </location>
    <ligand>
        <name>Ca(2+)</name>
        <dbReference type="ChEBI" id="CHEBI:29108"/>
    </ligand>
</feature>
<dbReference type="GO" id="GO:0016811">
    <property type="term" value="F:hydrolase activity, acting on carbon-nitrogen (but not peptide) bonds, in linear amides"/>
    <property type="evidence" value="ECO:0007669"/>
    <property type="project" value="InterPro"/>
</dbReference>
<evidence type="ECO:0000256" key="4">
    <source>
        <dbReference type="ARBA" id="ARBA00022801"/>
    </source>
</evidence>
<dbReference type="AlphaFoldDB" id="A0A397UXS3"/>
<dbReference type="Proteomes" id="UP000266673">
    <property type="component" value="Unassembled WGS sequence"/>
</dbReference>
<feature type="transmembrane region" description="Helical" evidence="9">
    <location>
        <begin position="31"/>
        <end position="49"/>
    </location>
</feature>
<feature type="binding site" evidence="7">
    <location>
        <position position="17"/>
    </location>
    <ligand>
        <name>Ca(2+)</name>
        <dbReference type="ChEBI" id="CHEBI:29108"/>
    </ligand>
</feature>
<keyword evidence="3 9" id="KW-0812">Transmembrane</keyword>
<dbReference type="OrthoDB" id="187171at2759"/>
<feature type="binding site" evidence="7">
    <location>
        <position position="21"/>
    </location>
    <ligand>
        <name>Ca(2+)</name>
        <dbReference type="ChEBI" id="CHEBI:29108"/>
    </ligand>
</feature>
<evidence type="ECO:0000313" key="11">
    <source>
        <dbReference type="Proteomes" id="UP000266673"/>
    </source>
</evidence>
<evidence type="ECO:0000256" key="5">
    <source>
        <dbReference type="ARBA" id="ARBA00022989"/>
    </source>
</evidence>
<feature type="transmembrane region" description="Helical" evidence="9">
    <location>
        <begin position="61"/>
        <end position="80"/>
    </location>
</feature>
<keyword evidence="11" id="KW-1185">Reference proteome</keyword>
<dbReference type="Pfam" id="PF05875">
    <property type="entry name" value="Ceramidase"/>
    <property type="match status" value="1"/>
</dbReference>
<keyword evidence="6 9" id="KW-0472">Membrane</keyword>
<evidence type="ECO:0000256" key="6">
    <source>
        <dbReference type="ARBA" id="ARBA00023136"/>
    </source>
</evidence>
<protein>
    <submittedName>
        <fullName evidence="10">Ceramidase</fullName>
    </submittedName>
</protein>
<feature type="binding site" evidence="8">
    <location>
        <position position="77"/>
    </location>
    <ligand>
        <name>Zn(2+)</name>
        <dbReference type="ChEBI" id="CHEBI:29105"/>
        <note>catalytic</note>
    </ligand>
</feature>
<keyword evidence="5 9" id="KW-1133">Transmembrane helix</keyword>
<dbReference type="PANTHER" id="PTHR46187">
    <property type="entry name" value="ALKALINE CERAMIDASE 3"/>
    <property type="match status" value="1"/>
</dbReference>
<keyword evidence="7" id="KW-0106">Calcium</keyword>
<feature type="binding site" evidence="8">
    <location>
        <position position="224"/>
    </location>
    <ligand>
        <name>Zn(2+)</name>
        <dbReference type="ChEBI" id="CHEBI:29105"/>
        <note>catalytic</note>
    </ligand>
</feature>
<dbReference type="STRING" id="44941.A0A397UXS3"/>
<evidence type="ECO:0000313" key="10">
    <source>
        <dbReference type="EMBL" id="RIB14401.1"/>
    </source>
</evidence>
<comment type="similarity">
    <text evidence="2">Belongs to the alkaline ceramidase family.</text>
</comment>
<dbReference type="GO" id="GO:0005789">
    <property type="term" value="C:endoplasmic reticulum membrane"/>
    <property type="evidence" value="ECO:0007669"/>
    <property type="project" value="TreeGrafter"/>
</dbReference>
<evidence type="ECO:0000256" key="2">
    <source>
        <dbReference type="ARBA" id="ARBA00009780"/>
    </source>
</evidence>
<evidence type="ECO:0000256" key="3">
    <source>
        <dbReference type="ARBA" id="ARBA00022692"/>
    </source>
</evidence>
<accession>A0A397UXS3</accession>